<comment type="similarity">
    <text evidence="2 9">Belongs to the natriuretic peptide family.</text>
</comment>
<comment type="caution">
    <text evidence="11">The sequence shown here is derived from an EMBL/GenBank/DDBJ whole genome shotgun (WGS) entry which is preliminary data.</text>
</comment>
<dbReference type="Pfam" id="PF00212">
    <property type="entry name" value="ANP"/>
    <property type="match status" value="1"/>
</dbReference>
<sequence>MSTERETGKERGVRTDSSAAVSQGAAGLVSQPDRCPSWKAACEPDSPRGDWTAAPGPNKQATEPQQPSPVLKMTARTSRLSLPRPRYLLLGVLLACLSLVPTESRALKTAPAMQLLREFLEQYRDLLTADELESLAGDPGERSRPADPTSKAAEYPGWTDLPPTSEHPWYRLLRDTLANRKRAFSDRAKKGWARGCFGLKLDRIGSLSGLGC</sequence>
<keyword evidence="5" id="KW-0372">Hormone</keyword>
<evidence type="ECO:0000256" key="6">
    <source>
        <dbReference type="ARBA" id="ARBA00022729"/>
    </source>
</evidence>
<keyword evidence="3" id="KW-0964">Secreted</keyword>
<dbReference type="PANTHER" id="PTHR12167">
    <property type="entry name" value="C-TYPE NATRIURETIC PEPTIDE"/>
    <property type="match status" value="1"/>
</dbReference>
<dbReference type="PANTHER" id="PTHR12167:SF4">
    <property type="entry name" value="NATRIURETIC PEPTIDE C-LIKE PROTEIN"/>
    <property type="match status" value="1"/>
</dbReference>
<keyword evidence="8" id="KW-1015">Disulfide bond</keyword>
<feature type="non-terminal residue" evidence="11">
    <location>
        <position position="212"/>
    </location>
</feature>
<accession>A0A8J7TEY1</accession>
<dbReference type="EMBL" id="JAAWVO010054204">
    <property type="protein sequence ID" value="MBN3321217.1"/>
    <property type="molecule type" value="Genomic_DNA"/>
</dbReference>
<feature type="non-terminal residue" evidence="11">
    <location>
        <position position="1"/>
    </location>
</feature>
<evidence type="ECO:0000256" key="1">
    <source>
        <dbReference type="ARBA" id="ARBA00004613"/>
    </source>
</evidence>
<dbReference type="AlphaFoldDB" id="A0A8J7TEY1"/>
<comment type="subcellular location">
    <subcellularLocation>
        <location evidence="1 9">Secreted</location>
    </subcellularLocation>
</comment>
<dbReference type="InterPro" id="IPR030480">
    <property type="entry name" value="Natr_peptide_CS"/>
</dbReference>
<keyword evidence="7 9" id="KW-0838">Vasoactive</keyword>
<keyword evidence="6" id="KW-0732">Signal</keyword>
<evidence type="ECO:0000256" key="8">
    <source>
        <dbReference type="ARBA" id="ARBA00023157"/>
    </source>
</evidence>
<dbReference type="PRINTS" id="PR00713">
    <property type="entry name" value="CNATPEPTIDE"/>
</dbReference>
<evidence type="ECO:0000256" key="2">
    <source>
        <dbReference type="ARBA" id="ARBA00009041"/>
    </source>
</evidence>
<dbReference type="PRINTS" id="PR00710">
    <property type="entry name" value="NATPEPTIDES"/>
</dbReference>
<proteinExistence type="inferred from homology"/>
<dbReference type="PROSITE" id="PS00263">
    <property type="entry name" value="NATRIURETIC_PEPTIDE"/>
    <property type="match status" value="1"/>
</dbReference>
<dbReference type="Proteomes" id="UP000736164">
    <property type="component" value="Unassembled WGS sequence"/>
</dbReference>
<dbReference type="GO" id="GO:0006182">
    <property type="term" value="P:cGMP biosynthetic process"/>
    <property type="evidence" value="ECO:0007669"/>
    <property type="project" value="TreeGrafter"/>
</dbReference>
<keyword evidence="12" id="KW-1185">Reference proteome</keyword>
<evidence type="ECO:0000313" key="12">
    <source>
        <dbReference type="Proteomes" id="UP000736164"/>
    </source>
</evidence>
<name>A0A8J7TEY1_ATRSP</name>
<dbReference type="GO" id="GO:0005576">
    <property type="term" value="C:extracellular region"/>
    <property type="evidence" value="ECO:0007669"/>
    <property type="project" value="UniProtKB-SubCell"/>
</dbReference>
<evidence type="ECO:0000256" key="5">
    <source>
        <dbReference type="ARBA" id="ARBA00022702"/>
    </source>
</evidence>
<evidence type="ECO:0000256" key="3">
    <source>
        <dbReference type="ARBA" id="ARBA00022525"/>
    </source>
</evidence>
<dbReference type="InterPro" id="IPR002406">
    <property type="entry name" value="C_natriurtcpep"/>
</dbReference>
<evidence type="ECO:0000256" key="9">
    <source>
        <dbReference type="RuleBase" id="RU003686"/>
    </source>
</evidence>
<dbReference type="InterPro" id="IPR000663">
    <property type="entry name" value="Natr_peptide"/>
</dbReference>
<keyword evidence="4" id="KW-0165">Cleavage on pair of basic residues</keyword>
<evidence type="ECO:0000256" key="10">
    <source>
        <dbReference type="SAM" id="MobiDB-lite"/>
    </source>
</evidence>
<feature type="region of interest" description="Disordered" evidence="10">
    <location>
        <begin position="133"/>
        <end position="158"/>
    </location>
</feature>
<evidence type="ECO:0000256" key="7">
    <source>
        <dbReference type="ARBA" id="ARBA00022858"/>
    </source>
</evidence>
<feature type="compositionally biased region" description="Basic and acidic residues" evidence="10">
    <location>
        <begin position="1"/>
        <end position="14"/>
    </location>
</feature>
<dbReference type="GO" id="GO:0007168">
    <property type="term" value="P:receptor guanylyl cyclase signaling pathway"/>
    <property type="evidence" value="ECO:0007669"/>
    <property type="project" value="TreeGrafter"/>
</dbReference>
<dbReference type="GO" id="GO:0005179">
    <property type="term" value="F:hormone activity"/>
    <property type="evidence" value="ECO:0007669"/>
    <property type="project" value="UniProtKB-KW"/>
</dbReference>
<dbReference type="GO" id="GO:0097746">
    <property type="term" value="P:blood vessel diameter maintenance"/>
    <property type="evidence" value="ECO:0007669"/>
    <property type="project" value="UniProtKB-KW"/>
</dbReference>
<evidence type="ECO:0000256" key="4">
    <source>
        <dbReference type="ARBA" id="ARBA00022685"/>
    </source>
</evidence>
<organism evidence="11 12">
    <name type="scientific">Atractosteus spatula</name>
    <name type="common">Alligator gar</name>
    <name type="synonym">Lepisosteus spatula</name>
    <dbReference type="NCBI Taxonomy" id="7917"/>
    <lineage>
        <taxon>Eukaryota</taxon>
        <taxon>Metazoa</taxon>
        <taxon>Chordata</taxon>
        <taxon>Craniata</taxon>
        <taxon>Vertebrata</taxon>
        <taxon>Euteleostomi</taxon>
        <taxon>Actinopterygii</taxon>
        <taxon>Neopterygii</taxon>
        <taxon>Holostei</taxon>
        <taxon>Semionotiformes</taxon>
        <taxon>Lepisosteidae</taxon>
        <taxon>Atractosteus</taxon>
    </lineage>
</organism>
<evidence type="ECO:0000313" key="11">
    <source>
        <dbReference type="EMBL" id="MBN3321217.1"/>
    </source>
</evidence>
<protein>
    <submittedName>
        <fullName evidence="11">ANFC protein</fullName>
    </submittedName>
</protein>
<feature type="region of interest" description="Disordered" evidence="10">
    <location>
        <begin position="1"/>
        <end position="72"/>
    </location>
</feature>
<reference evidence="11" key="1">
    <citation type="journal article" date="2021" name="Cell">
        <title>Tracing the genetic footprints of vertebrate landing in non-teleost ray-finned fishes.</title>
        <authorList>
            <person name="Bi X."/>
            <person name="Wang K."/>
            <person name="Yang L."/>
            <person name="Pan H."/>
            <person name="Jiang H."/>
            <person name="Wei Q."/>
            <person name="Fang M."/>
            <person name="Yu H."/>
            <person name="Zhu C."/>
            <person name="Cai Y."/>
            <person name="He Y."/>
            <person name="Gan X."/>
            <person name="Zeng H."/>
            <person name="Yu D."/>
            <person name="Zhu Y."/>
            <person name="Jiang H."/>
            <person name="Qiu Q."/>
            <person name="Yang H."/>
            <person name="Zhang Y.E."/>
            <person name="Wang W."/>
            <person name="Zhu M."/>
            <person name="He S."/>
            <person name="Zhang G."/>
        </authorList>
    </citation>
    <scope>NUCLEOTIDE SEQUENCE</scope>
    <source>
        <strain evidence="11">Allg_001</strain>
    </source>
</reference>
<dbReference type="SMART" id="SM00183">
    <property type="entry name" value="NAT_PEP"/>
    <property type="match status" value="1"/>
</dbReference>
<gene>
    <name evidence="11" type="primary">Cnp_0</name>
    <name evidence="11" type="ORF">GTO95_0012077</name>
</gene>